<dbReference type="Gene3D" id="1.20.1530.20">
    <property type="match status" value="1"/>
</dbReference>
<proteinExistence type="inferred from homology"/>
<dbReference type="PANTHER" id="PTHR36838">
    <property type="entry name" value="AUXIN EFFLUX CARRIER FAMILY PROTEIN"/>
    <property type="match status" value="1"/>
</dbReference>
<dbReference type="EMBL" id="QKLW01000001">
    <property type="protein sequence ID" value="PYF84247.1"/>
    <property type="molecule type" value="Genomic_DNA"/>
</dbReference>
<evidence type="ECO:0000256" key="5">
    <source>
        <dbReference type="ARBA" id="ARBA00022692"/>
    </source>
</evidence>
<dbReference type="Proteomes" id="UP000247551">
    <property type="component" value="Unassembled WGS sequence"/>
</dbReference>
<comment type="similarity">
    <text evidence="2">Belongs to the auxin efflux carrier (TC 2.A.69) family.</text>
</comment>
<feature type="transmembrane region" description="Helical" evidence="8">
    <location>
        <begin position="287"/>
        <end position="310"/>
    </location>
</feature>
<organism evidence="9 10">
    <name type="scientific">Marinomonas alcarazii</name>
    <dbReference type="NCBI Taxonomy" id="491949"/>
    <lineage>
        <taxon>Bacteria</taxon>
        <taxon>Pseudomonadati</taxon>
        <taxon>Pseudomonadota</taxon>
        <taxon>Gammaproteobacteria</taxon>
        <taxon>Oceanospirillales</taxon>
        <taxon>Oceanospirillaceae</taxon>
        <taxon>Marinomonas</taxon>
    </lineage>
</organism>
<feature type="transmembrane region" description="Helical" evidence="8">
    <location>
        <begin position="132"/>
        <end position="153"/>
    </location>
</feature>
<evidence type="ECO:0000256" key="3">
    <source>
        <dbReference type="ARBA" id="ARBA00022448"/>
    </source>
</evidence>
<evidence type="ECO:0000313" key="9">
    <source>
        <dbReference type="EMBL" id="PYF84247.1"/>
    </source>
</evidence>
<evidence type="ECO:0008006" key="11">
    <source>
        <dbReference type="Google" id="ProtNLM"/>
    </source>
</evidence>
<evidence type="ECO:0000256" key="2">
    <source>
        <dbReference type="ARBA" id="ARBA00010145"/>
    </source>
</evidence>
<evidence type="ECO:0000256" key="4">
    <source>
        <dbReference type="ARBA" id="ARBA00022475"/>
    </source>
</evidence>
<keyword evidence="10" id="KW-1185">Reference proteome</keyword>
<dbReference type="GO" id="GO:0005886">
    <property type="term" value="C:plasma membrane"/>
    <property type="evidence" value="ECO:0007669"/>
    <property type="project" value="UniProtKB-SubCell"/>
</dbReference>
<sequence length="316" mass="33694">MDNFLDVLVFSFSITLPIFLILALGVLLHRIRLINDNFVDIASKLVFNVTLPALLFISISKSNISQDTDLSLVIFAMLAVTITYIALELFMSFWIADKAERAVLVQGAFRSNMGIIGLAYCVNAYGNEVFSVAAVYLGGVTILFNILSVIGLSRALGKNASFTGIIKGIAKNPLIIAIVAAFACTLSGFTLPSTLYKTGSYFAQMTLPLALLCAGASLSFKSLKNGMLGAILASVGKLVFIPFTLTFSGYLLGYRGMELGVLFLMSSAPTASASYIMVRAMKGNATLAANIIVITTIASLITTSIGVTLLRSFNLI</sequence>
<gene>
    <name evidence="9" type="ORF">DFP75_101272</name>
</gene>
<evidence type="ECO:0000313" key="10">
    <source>
        <dbReference type="Proteomes" id="UP000247551"/>
    </source>
</evidence>
<dbReference type="AlphaFoldDB" id="A0A318V9A0"/>
<keyword evidence="6 8" id="KW-1133">Transmembrane helix</keyword>
<feature type="transmembrane region" description="Helical" evidence="8">
    <location>
        <begin position="174"/>
        <end position="195"/>
    </location>
</feature>
<feature type="transmembrane region" description="Helical" evidence="8">
    <location>
        <begin position="41"/>
        <end position="60"/>
    </location>
</feature>
<evidence type="ECO:0000256" key="1">
    <source>
        <dbReference type="ARBA" id="ARBA00004651"/>
    </source>
</evidence>
<dbReference type="RefSeq" id="WP_110571703.1">
    <property type="nucleotide sequence ID" value="NZ_QKLW01000001.1"/>
</dbReference>
<evidence type="ECO:0000256" key="7">
    <source>
        <dbReference type="ARBA" id="ARBA00023136"/>
    </source>
</evidence>
<reference evidence="9 10" key="1">
    <citation type="submission" date="2018-06" db="EMBL/GenBank/DDBJ databases">
        <title>Genomic Encyclopedia of Type Strains, Phase III (KMG-III): the genomes of soil and plant-associated and newly described type strains.</title>
        <authorList>
            <person name="Whitman W."/>
        </authorList>
    </citation>
    <scope>NUCLEOTIDE SEQUENCE [LARGE SCALE GENOMIC DNA]</scope>
    <source>
        <strain evidence="9 10">CECT 7730</strain>
    </source>
</reference>
<feature type="transmembrane region" description="Helical" evidence="8">
    <location>
        <begin position="227"/>
        <end position="253"/>
    </location>
</feature>
<name>A0A318V9A0_9GAMM</name>
<dbReference type="GO" id="GO:0055085">
    <property type="term" value="P:transmembrane transport"/>
    <property type="evidence" value="ECO:0007669"/>
    <property type="project" value="InterPro"/>
</dbReference>
<keyword evidence="5 8" id="KW-0812">Transmembrane</keyword>
<feature type="transmembrane region" description="Helical" evidence="8">
    <location>
        <begin position="6"/>
        <end position="29"/>
    </location>
</feature>
<comment type="caution">
    <text evidence="9">The sequence shown here is derived from an EMBL/GenBank/DDBJ whole genome shotgun (WGS) entry which is preliminary data.</text>
</comment>
<evidence type="ECO:0000256" key="8">
    <source>
        <dbReference type="SAM" id="Phobius"/>
    </source>
</evidence>
<feature type="transmembrane region" description="Helical" evidence="8">
    <location>
        <begin position="259"/>
        <end position="278"/>
    </location>
</feature>
<keyword evidence="4" id="KW-1003">Cell membrane</keyword>
<accession>A0A318V9A0</accession>
<protein>
    <recommendedName>
        <fullName evidence="11">Transporter</fullName>
    </recommendedName>
</protein>
<dbReference type="PANTHER" id="PTHR36838:SF4">
    <property type="entry name" value="AUXIN EFFLUX CARRIER FAMILY PROTEIN"/>
    <property type="match status" value="1"/>
</dbReference>
<evidence type="ECO:0000256" key="6">
    <source>
        <dbReference type="ARBA" id="ARBA00022989"/>
    </source>
</evidence>
<keyword evidence="3" id="KW-0813">Transport</keyword>
<keyword evidence="7 8" id="KW-0472">Membrane</keyword>
<dbReference type="InterPro" id="IPR004776">
    <property type="entry name" value="Mem_transp_PIN-like"/>
</dbReference>
<dbReference type="InterPro" id="IPR038770">
    <property type="entry name" value="Na+/solute_symporter_sf"/>
</dbReference>
<comment type="subcellular location">
    <subcellularLocation>
        <location evidence="1">Cell membrane</location>
        <topology evidence="1">Multi-pass membrane protein</topology>
    </subcellularLocation>
</comment>
<dbReference type="Pfam" id="PF03547">
    <property type="entry name" value="Mem_trans"/>
    <property type="match status" value="2"/>
</dbReference>
<feature type="transmembrane region" description="Helical" evidence="8">
    <location>
        <begin position="72"/>
        <end position="96"/>
    </location>
</feature>